<feature type="transmembrane region" description="Helical" evidence="7">
    <location>
        <begin position="144"/>
        <end position="161"/>
    </location>
</feature>
<evidence type="ECO:0000256" key="7">
    <source>
        <dbReference type="SAM" id="Phobius"/>
    </source>
</evidence>
<accession>A0AAD7UC17</accession>
<keyword evidence="10" id="KW-1185">Reference proteome</keyword>
<evidence type="ECO:0000313" key="10">
    <source>
        <dbReference type="Proteomes" id="UP001230188"/>
    </source>
</evidence>
<keyword evidence="4 7" id="KW-0812">Transmembrane</keyword>
<evidence type="ECO:0000256" key="4">
    <source>
        <dbReference type="ARBA" id="ARBA00022692"/>
    </source>
</evidence>
<dbReference type="Proteomes" id="UP001230188">
    <property type="component" value="Unassembled WGS sequence"/>
</dbReference>
<evidence type="ECO:0000259" key="8">
    <source>
        <dbReference type="PROSITE" id="PS50850"/>
    </source>
</evidence>
<dbReference type="InterPro" id="IPR036259">
    <property type="entry name" value="MFS_trans_sf"/>
</dbReference>
<feature type="transmembrane region" description="Helical" evidence="7">
    <location>
        <begin position="21"/>
        <end position="46"/>
    </location>
</feature>
<keyword evidence="6 7" id="KW-0472">Membrane</keyword>
<dbReference type="AlphaFoldDB" id="A0AAD7UC17"/>
<dbReference type="Gene3D" id="1.20.1250.20">
    <property type="entry name" value="MFS general substrate transporter like domains"/>
    <property type="match status" value="2"/>
</dbReference>
<comment type="subcellular location">
    <subcellularLocation>
        <location evidence="1">Cell membrane</location>
        <topology evidence="1">Multi-pass membrane protein</topology>
    </subcellularLocation>
</comment>
<dbReference type="InterPro" id="IPR020846">
    <property type="entry name" value="MFS_dom"/>
</dbReference>
<evidence type="ECO:0000313" key="9">
    <source>
        <dbReference type="EMBL" id="KAJ8600968.1"/>
    </source>
</evidence>
<sequence>MMLSRLRHRVVFVASRSQSYLAGLGVVTLSQSVMFSCYSGIVPLLATVSSSATGSGLALAAPSVARLCSNSVLGRCADQFGRVPVIVGGEVVAAAATAAAGCASSVYALVPARFAFGVGGSAFGVGTVAWLTDVTAAPGIRRHRGVIMGVMGAFSAGAWYAGPAVSGTLAAQIGPAAAFGGLGAAILACAGAGLALPEPPRAADPPEDARFRIGETQTALAVAHATLALNYAALIGIVPLRVATLDGPATGLFGLIAAVAVLASPISGLASDRLGRIPIVLPGLAACALGTAGLALAPDPLSFTAAALLRTAGLDLAAPAIVAATSDFAPSHARGQALAFTRNAADVTYISAAPLLGFLSDLSGPELPLITCALFTTAATLHLATARLDNYTAPSLSSKSPSSTNLD</sequence>
<evidence type="ECO:0000256" key="5">
    <source>
        <dbReference type="ARBA" id="ARBA00022989"/>
    </source>
</evidence>
<feature type="transmembrane region" description="Helical" evidence="7">
    <location>
        <begin position="277"/>
        <end position="297"/>
    </location>
</feature>
<reference evidence="9" key="1">
    <citation type="submission" date="2023-01" db="EMBL/GenBank/DDBJ databases">
        <title>Metagenome sequencing of chrysophaentin producing Chrysophaeum taylorii.</title>
        <authorList>
            <person name="Davison J."/>
            <person name="Bewley C."/>
        </authorList>
    </citation>
    <scope>NUCLEOTIDE SEQUENCE</scope>
    <source>
        <strain evidence="9">NIES-1699</strain>
    </source>
</reference>
<dbReference type="GO" id="GO:0005886">
    <property type="term" value="C:plasma membrane"/>
    <property type="evidence" value="ECO:0007669"/>
    <property type="project" value="UniProtKB-SubCell"/>
</dbReference>
<protein>
    <recommendedName>
        <fullName evidence="8">Major facilitator superfamily (MFS) profile domain-containing protein</fullName>
    </recommendedName>
</protein>
<feature type="transmembrane region" description="Helical" evidence="7">
    <location>
        <begin position="173"/>
        <end position="197"/>
    </location>
</feature>
<feature type="transmembrane region" description="Helical" evidence="7">
    <location>
        <begin position="114"/>
        <end position="132"/>
    </location>
</feature>
<proteinExistence type="predicted"/>
<dbReference type="PROSITE" id="PS50850">
    <property type="entry name" value="MFS"/>
    <property type="match status" value="1"/>
</dbReference>
<name>A0AAD7UC17_9STRA</name>
<keyword evidence="3" id="KW-1003">Cell membrane</keyword>
<dbReference type="InterPro" id="IPR011701">
    <property type="entry name" value="MFS"/>
</dbReference>
<organism evidence="9 10">
    <name type="scientific">Chrysophaeum taylorii</name>
    <dbReference type="NCBI Taxonomy" id="2483200"/>
    <lineage>
        <taxon>Eukaryota</taxon>
        <taxon>Sar</taxon>
        <taxon>Stramenopiles</taxon>
        <taxon>Ochrophyta</taxon>
        <taxon>Pelagophyceae</taxon>
        <taxon>Pelagomonadales</taxon>
        <taxon>Pelagomonadaceae</taxon>
        <taxon>Chrysophaeum</taxon>
    </lineage>
</organism>
<dbReference type="SUPFAM" id="SSF103473">
    <property type="entry name" value="MFS general substrate transporter"/>
    <property type="match status" value="1"/>
</dbReference>
<gene>
    <name evidence="9" type="ORF">CTAYLR_006335</name>
</gene>
<feature type="domain" description="Major facilitator superfamily (MFS) profile" evidence="8">
    <location>
        <begin position="11"/>
        <end position="397"/>
    </location>
</feature>
<feature type="transmembrane region" description="Helical" evidence="7">
    <location>
        <begin position="252"/>
        <end position="270"/>
    </location>
</feature>
<dbReference type="InterPro" id="IPR050171">
    <property type="entry name" value="MFS_Transporters"/>
</dbReference>
<feature type="transmembrane region" description="Helical" evidence="7">
    <location>
        <begin position="218"/>
        <end position="240"/>
    </location>
</feature>
<evidence type="ECO:0000256" key="1">
    <source>
        <dbReference type="ARBA" id="ARBA00004651"/>
    </source>
</evidence>
<keyword evidence="5 7" id="KW-1133">Transmembrane helix</keyword>
<comment type="caution">
    <text evidence="9">The sequence shown here is derived from an EMBL/GenBank/DDBJ whole genome shotgun (WGS) entry which is preliminary data.</text>
</comment>
<dbReference type="EMBL" id="JAQMWT010000464">
    <property type="protein sequence ID" value="KAJ8600968.1"/>
    <property type="molecule type" value="Genomic_DNA"/>
</dbReference>
<evidence type="ECO:0000256" key="6">
    <source>
        <dbReference type="ARBA" id="ARBA00023136"/>
    </source>
</evidence>
<dbReference type="Pfam" id="PF07690">
    <property type="entry name" value="MFS_1"/>
    <property type="match status" value="1"/>
</dbReference>
<keyword evidence="2" id="KW-0813">Transport</keyword>
<dbReference type="PANTHER" id="PTHR23517">
    <property type="entry name" value="RESISTANCE PROTEIN MDTM, PUTATIVE-RELATED-RELATED"/>
    <property type="match status" value="1"/>
</dbReference>
<evidence type="ECO:0000256" key="2">
    <source>
        <dbReference type="ARBA" id="ARBA00022448"/>
    </source>
</evidence>
<dbReference type="GO" id="GO:0022857">
    <property type="term" value="F:transmembrane transporter activity"/>
    <property type="evidence" value="ECO:0007669"/>
    <property type="project" value="InterPro"/>
</dbReference>
<evidence type="ECO:0000256" key="3">
    <source>
        <dbReference type="ARBA" id="ARBA00022475"/>
    </source>
</evidence>